<dbReference type="EMBL" id="QLMD01000004">
    <property type="protein sequence ID" value="RAJ98904.1"/>
    <property type="molecule type" value="Genomic_DNA"/>
</dbReference>
<dbReference type="Gene3D" id="3.40.366.30">
    <property type="entry name" value="50S ribosomal protein L16 arginine hydroxylase, Chain A, Domain 2"/>
    <property type="match status" value="1"/>
</dbReference>
<reference evidence="6 8" key="1">
    <citation type="journal article" date="2018" name="Front. Microbiol.">
        <title>Genome-Based Analysis Reveals the Taxonomy and Diversity of the Family Idiomarinaceae.</title>
        <authorList>
            <person name="Liu Y."/>
            <person name="Lai Q."/>
            <person name="Shao Z."/>
        </authorList>
    </citation>
    <scope>NUCLEOTIDE SEQUENCE [LARGE SCALE GENOMIC DNA]</scope>
    <source>
        <strain evidence="6 8">CF12-14</strain>
    </source>
</reference>
<dbReference type="InterPro" id="IPR039994">
    <property type="entry name" value="NO66-like"/>
</dbReference>
<dbReference type="GO" id="GO:0046872">
    <property type="term" value="F:metal ion binding"/>
    <property type="evidence" value="ECO:0007669"/>
    <property type="project" value="UniProtKB-KW"/>
</dbReference>
<evidence type="ECO:0000256" key="2">
    <source>
        <dbReference type="ARBA" id="ARBA00022723"/>
    </source>
</evidence>
<evidence type="ECO:0000313" key="7">
    <source>
        <dbReference type="Proteomes" id="UP000249203"/>
    </source>
</evidence>
<organism evidence="5 7">
    <name type="scientific">Aliidiomarina maris</name>
    <dbReference type="NCBI Taxonomy" id="531312"/>
    <lineage>
        <taxon>Bacteria</taxon>
        <taxon>Pseudomonadati</taxon>
        <taxon>Pseudomonadota</taxon>
        <taxon>Gammaproteobacteria</taxon>
        <taxon>Alteromonadales</taxon>
        <taxon>Idiomarinaceae</taxon>
        <taxon>Aliidiomarina</taxon>
    </lineage>
</organism>
<keyword evidence="5" id="KW-0687">Ribonucleoprotein</keyword>
<reference evidence="5 7" key="2">
    <citation type="submission" date="2018-06" db="EMBL/GenBank/DDBJ databases">
        <title>Genomic Encyclopedia of Type Strains, Phase III (KMG-III): the genomes of soil and plant-associated and newly described type strains.</title>
        <authorList>
            <person name="Whitman W."/>
        </authorList>
    </citation>
    <scope>NUCLEOTIDE SEQUENCE [LARGE SCALE GENOMIC DNA]</scope>
    <source>
        <strain evidence="5 7">CGMCC 1.15366</strain>
    </source>
</reference>
<dbReference type="PANTHER" id="PTHR13096:SF8">
    <property type="entry name" value="RIBOSOMAL OXYGENASE 1"/>
    <property type="match status" value="1"/>
</dbReference>
<dbReference type="PROSITE" id="PS51184">
    <property type="entry name" value="JMJC"/>
    <property type="match status" value="1"/>
</dbReference>
<accession>A0A327X0T9</accession>
<evidence type="ECO:0000313" key="6">
    <source>
        <dbReference type="EMBL" id="RUO25048.1"/>
    </source>
</evidence>
<protein>
    <submittedName>
        <fullName evidence="5">50S ribosomal protein L16 3-hydroxylase</fullName>
    </submittedName>
    <submittedName>
        <fullName evidence="6">Cupin</fullName>
    </submittedName>
</protein>
<evidence type="ECO:0000259" key="4">
    <source>
        <dbReference type="PROSITE" id="PS51184"/>
    </source>
</evidence>
<evidence type="ECO:0000256" key="3">
    <source>
        <dbReference type="ARBA" id="ARBA00023004"/>
    </source>
</evidence>
<comment type="cofactor">
    <cofactor evidence="1">
        <name>Fe(2+)</name>
        <dbReference type="ChEBI" id="CHEBI:29033"/>
    </cofactor>
</comment>
<name>A0A327X0T9_9GAMM</name>
<dbReference type="Proteomes" id="UP000249203">
    <property type="component" value="Unassembled WGS sequence"/>
</dbReference>
<comment type="caution">
    <text evidence="5">The sequence shown here is derived from an EMBL/GenBank/DDBJ whole genome shotgun (WGS) entry which is preliminary data.</text>
</comment>
<dbReference type="Gene3D" id="2.60.120.650">
    <property type="entry name" value="Cupin"/>
    <property type="match status" value="1"/>
</dbReference>
<dbReference type="SMART" id="SM00558">
    <property type="entry name" value="JmjC"/>
    <property type="match status" value="1"/>
</dbReference>
<feature type="domain" description="JmjC" evidence="4">
    <location>
        <begin position="95"/>
        <end position="222"/>
    </location>
</feature>
<keyword evidence="5" id="KW-0689">Ribosomal protein</keyword>
<proteinExistence type="predicted"/>
<gene>
    <name evidence="5" type="ORF">B0I24_104106</name>
    <name evidence="6" type="ORF">CWE07_06105</name>
</gene>
<dbReference type="GO" id="GO:0005840">
    <property type="term" value="C:ribosome"/>
    <property type="evidence" value="ECO:0007669"/>
    <property type="project" value="UniProtKB-KW"/>
</dbReference>
<dbReference type="InterPro" id="IPR003347">
    <property type="entry name" value="JmjC_dom"/>
</dbReference>
<dbReference type="GO" id="GO:0016706">
    <property type="term" value="F:2-oxoglutarate-dependent dioxygenase activity"/>
    <property type="evidence" value="ECO:0007669"/>
    <property type="project" value="TreeGrafter"/>
</dbReference>
<dbReference type="SUPFAM" id="SSF51197">
    <property type="entry name" value="Clavaminate synthase-like"/>
    <property type="match status" value="1"/>
</dbReference>
<dbReference type="AlphaFoldDB" id="A0A327X0T9"/>
<dbReference type="EMBL" id="PIPK01000004">
    <property type="protein sequence ID" value="RUO25048.1"/>
    <property type="molecule type" value="Genomic_DNA"/>
</dbReference>
<dbReference type="PANTHER" id="PTHR13096">
    <property type="entry name" value="MINA53 MYC INDUCED NUCLEAR ANTIGEN"/>
    <property type="match status" value="1"/>
</dbReference>
<dbReference type="Proteomes" id="UP000287865">
    <property type="component" value="Unassembled WGS sequence"/>
</dbReference>
<dbReference type="RefSeq" id="WP_111568994.1">
    <property type="nucleotide sequence ID" value="NZ_PIPK01000004.1"/>
</dbReference>
<keyword evidence="8" id="KW-1185">Reference proteome</keyword>
<evidence type="ECO:0000313" key="5">
    <source>
        <dbReference type="EMBL" id="RAJ98904.1"/>
    </source>
</evidence>
<keyword evidence="3" id="KW-0408">Iron</keyword>
<dbReference type="OrthoDB" id="9764016at2"/>
<evidence type="ECO:0000313" key="8">
    <source>
        <dbReference type="Proteomes" id="UP000287865"/>
    </source>
</evidence>
<dbReference type="Pfam" id="PF08007">
    <property type="entry name" value="JmjC_2"/>
    <property type="match status" value="1"/>
</dbReference>
<evidence type="ECO:0000256" key="1">
    <source>
        <dbReference type="ARBA" id="ARBA00001954"/>
    </source>
</evidence>
<sequence length="388" mass="43606">MAFEFDRAVFDAKKFLAHDWQRQPRVFRRVFADFADPISADELAGIGLEPGVDSRLVSNADDQWQLTHGPIEDFSAVGDSHWSLLVQAVNEHFPPAQALLEPFRFIPDWRIDDLMVSYSTPGGGVGAHLDQYDVFIIQGQGQRRWQVGARGNYKVHTPHPELKQIEGFVADIDVVLNPGDMIYIPAGFPHAGESITECLNYSVGFRAPSQAEMLSALADHALDQELLATRYQDANDILDSDQPSWHLSDKQMAHFRQFIRSGLEDDQLLNTVIANMLSQNPRPPLLIWPQREVTESGLIRYLQQYATLQRAVGLRMITAKLDGQLTGLVQAQQWPLDESSQLLFETLVNTPLEISCQTLLPLLKSGSARQLMLDLLNEGFWFVGDDDA</sequence>
<keyword evidence="2" id="KW-0479">Metal-binding</keyword>